<evidence type="ECO:0000256" key="1">
    <source>
        <dbReference type="SAM" id="Phobius"/>
    </source>
</evidence>
<name>K3Y455_SETIT</name>
<protein>
    <submittedName>
        <fullName evidence="2">Uncharacterized protein</fullName>
    </submittedName>
</protein>
<dbReference type="Proteomes" id="UP000004995">
    <property type="component" value="Unassembled WGS sequence"/>
</dbReference>
<proteinExistence type="predicted"/>
<keyword evidence="3" id="KW-1185">Reference proteome</keyword>
<dbReference type="EMBL" id="AGNK02002582">
    <property type="status" value="NOT_ANNOTATED_CDS"/>
    <property type="molecule type" value="Genomic_DNA"/>
</dbReference>
<dbReference type="Gramene" id="KQL11182">
    <property type="protein sequence ID" value="KQL11182"/>
    <property type="gene ID" value="SETIT_008993mg"/>
</dbReference>
<keyword evidence="1" id="KW-0472">Membrane</keyword>
<sequence length="37" mass="4132">MASLILSRSLLYLLLALIMHLAVYITFPAWQKAALSV</sequence>
<dbReference type="AlphaFoldDB" id="K3Y455"/>
<evidence type="ECO:0000313" key="2">
    <source>
        <dbReference type="EnsemblPlants" id="KQL11182"/>
    </source>
</evidence>
<keyword evidence="1" id="KW-0812">Transmembrane</keyword>
<feature type="transmembrane region" description="Helical" evidence="1">
    <location>
        <begin position="12"/>
        <end position="30"/>
    </location>
</feature>
<organism evidence="2 3">
    <name type="scientific">Setaria italica</name>
    <name type="common">Foxtail millet</name>
    <name type="synonym">Panicum italicum</name>
    <dbReference type="NCBI Taxonomy" id="4555"/>
    <lineage>
        <taxon>Eukaryota</taxon>
        <taxon>Viridiplantae</taxon>
        <taxon>Streptophyta</taxon>
        <taxon>Embryophyta</taxon>
        <taxon>Tracheophyta</taxon>
        <taxon>Spermatophyta</taxon>
        <taxon>Magnoliopsida</taxon>
        <taxon>Liliopsida</taxon>
        <taxon>Poales</taxon>
        <taxon>Poaceae</taxon>
        <taxon>PACMAD clade</taxon>
        <taxon>Panicoideae</taxon>
        <taxon>Panicodae</taxon>
        <taxon>Paniceae</taxon>
        <taxon>Cenchrinae</taxon>
        <taxon>Setaria</taxon>
    </lineage>
</organism>
<dbReference type="InParanoid" id="K3Y455"/>
<evidence type="ECO:0000313" key="3">
    <source>
        <dbReference type="Proteomes" id="UP000004995"/>
    </source>
</evidence>
<reference evidence="3" key="1">
    <citation type="journal article" date="2012" name="Nat. Biotechnol.">
        <title>Reference genome sequence of the model plant Setaria.</title>
        <authorList>
            <person name="Bennetzen J.L."/>
            <person name="Schmutz J."/>
            <person name="Wang H."/>
            <person name="Percifield R."/>
            <person name="Hawkins J."/>
            <person name="Pontaroli A.C."/>
            <person name="Estep M."/>
            <person name="Feng L."/>
            <person name="Vaughn J.N."/>
            <person name="Grimwood J."/>
            <person name="Jenkins J."/>
            <person name="Barry K."/>
            <person name="Lindquist E."/>
            <person name="Hellsten U."/>
            <person name="Deshpande S."/>
            <person name="Wang X."/>
            <person name="Wu X."/>
            <person name="Mitros T."/>
            <person name="Triplett J."/>
            <person name="Yang X."/>
            <person name="Ye C.Y."/>
            <person name="Mauro-Herrera M."/>
            <person name="Wang L."/>
            <person name="Li P."/>
            <person name="Sharma M."/>
            <person name="Sharma R."/>
            <person name="Ronald P.C."/>
            <person name="Panaud O."/>
            <person name="Kellogg E.A."/>
            <person name="Brutnell T.P."/>
            <person name="Doust A.N."/>
            <person name="Tuskan G.A."/>
            <person name="Rokhsar D."/>
            <person name="Devos K.M."/>
        </authorList>
    </citation>
    <scope>NUCLEOTIDE SEQUENCE [LARGE SCALE GENOMIC DNA]</scope>
    <source>
        <strain evidence="3">cv. Yugu1</strain>
    </source>
</reference>
<accession>K3Y455</accession>
<reference evidence="2" key="2">
    <citation type="submission" date="2018-08" db="UniProtKB">
        <authorList>
            <consortium name="EnsemblPlants"/>
        </authorList>
    </citation>
    <scope>IDENTIFICATION</scope>
    <source>
        <strain evidence="2">Yugu1</strain>
    </source>
</reference>
<dbReference type="HOGENOM" id="CLU_3351964_0_0_1"/>
<dbReference type="EnsemblPlants" id="KQL11182">
    <property type="protein sequence ID" value="KQL11182"/>
    <property type="gene ID" value="SETIT_008993mg"/>
</dbReference>
<keyword evidence="1" id="KW-1133">Transmembrane helix</keyword>